<organism evidence="8 9">
    <name type="scientific">Microbacterium algeriense</name>
    <dbReference type="NCBI Taxonomy" id="2615184"/>
    <lineage>
        <taxon>Bacteria</taxon>
        <taxon>Bacillati</taxon>
        <taxon>Actinomycetota</taxon>
        <taxon>Actinomycetes</taxon>
        <taxon>Micrococcales</taxon>
        <taxon>Microbacteriaceae</taxon>
        <taxon>Microbacterium</taxon>
    </lineage>
</organism>
<keyword evidence="9" id="KW-1185">Reference proteome</keyword>
<evidence type="ECO:0000256" key="5">
    <source>
        <dbReference type="PROSITE-ProRule" id="PRU01016"/>
    </source>
</evidence>
<dbReference type="Pfam" id="PF00145">
    <property type="entry name" value="DNA_methylase"/>
    <property type="match status" value="1"/>
</dbReference>
<dbReference type="InterPro" id="IPR018117">
    <property type="entry name" value="C5_DNA_meth_AS"/>
</dbReference>
<comment type="catalytic activity">
    <reaction evidence="7">
        <text>a 2'-deoxycytidine in DNA + S-adenosyl-L-methionine = a 5-methyl-2'-deoxycytidine in DNA + S-adenosyl-L-homocysteine + H(+)</text>
        <dbReference type="Rhea" id="RHEA:13681"/>
        <dbReference type="Rhea" id="RHEA-COMP:11369"/>
        <dbReference type="Rhea" id="RHEA-COMP:11370"/>
        <dbReference type="ChEBI" id="CHEBI:15378"/>
        <dbReference type="ChEBI" id="CHEBI:57856"/>
        <dbReference type="ChEBI" id="CHEBI:59789"/>
        <dbReference type="ChEBI" id="CHEBI:85452"/>
        <dbReference type="ChEBI" id="CHEBI:85454"/>
        <dbReference type="EC" id="2.1.1.37"/>
    </reaction>
</comment>
<evidence type="ECO:0000313" key="8">
    <source>
        <dbReference type="EMBL" id="KAB1866263.1"/>
    </source>
</evidence>
<evidence type="ECO:0000256" key="7">
    <source>
        <dbReference type="RuleBase" id="RU000417"/>
    </source>
</evidence>
<dbReference type="EMBL" id="WAAO01000001">
    <property type="protein sequence ID" value="KAB1866263.1"/>
    <property type="molecule type" value="Genomic_DNA"/>
</dbReference>
<dbReference type="PANTHER" id="PTHR10629:SF52">
    <property type="entry name" value="DNA (CYTOSINE-5)-METHYLTRANSFERASE 1"/>
    <property type="match status" value="1"/>
</dbReference>
<dbReference type="InterPro" id="IPR029063">
    <property type="entry name" value="SAM-dependent_MTases_sf"/>
</dbReference>
<evidence type="ECO:0000256" key="6">
    <source>
        <dbReference type="RuleBase" id="RU000416"/>
    </source>
</evidence>
<dbReference type="PRINTS" id="PR00105">
    <property type="entry name" value="C5METTRFRASE"/>
</dbReference>
<dbReference type="GO" id="GO:0008168">
    <property type="term" value="F:methyltransferase activity"/>
    <property type="evidence" value="ECO:0007669"/>
    <property type="project" value="UniProtKB-KW"/>
</dbReference>
<feature type="active site" evidence="5">
    <location>
        <position position="120"/>
    </location>
</feature>
<dbReference type="GeneID" id="77474807"/>
<keyword evidence="3 5" id="KW-0949">S-adenosyl-L-methionine</keyword>
<reference evidence="9" key="1">
    <citation type="submission" date="2019-09" db="EMBL/GenBank/DDBJ databases">
        <title>Whole genome sequencing of Microbacterium maritypicum.</title>
        <authorList>
            <person name="Lenchi N."/>
        </authorList>
    </citation>
    <scope>NUCLEOTIDE SEQUENCE [LARGE SCALE GENOMIC DNA]</scope>
    <source>
        <strain evidence="9">G1</strain>
    </source>
</reference>
<dbReference type="InterPro" id="IPR050390">
    <property type="entry name" value="C5-Methyltransferase"/>
</dbReference>
<dbReference type="NCBIfam" id="TIGR00675">
    <property type="entry name" value="dcm"/>
    <property type="match status" value="1"/>
</dbReference>
<dbReference type="Proteomes" id="UP000478836">
    <property type="component" value="Unassembled WGS sequence"/>
</dbReference>
<dbReference type="Gene3D" id="3.40.50.150">
    <property type="entry name" value="Vaccinia Virus protein VP39"/>
    <property type="match status" value="1"/>
</dbReference>
<sequence>MSLAEYGVKLERSAPLALDRHESAPNEDAFASWCSDEKSAGRPLALDLFSGAGGLGLGVQAAGWTVVAAVDHDRRALETHQANFPGLAIHKDMSDPEQVRELISQLREIDLDLIVGGPPCQPFSRAGRAKIRSLVNQGAREEDDHRRELWRSFVDVVLALRPRAVIMENVPDMAIGDDLLVIRTIADILERSGYSVDYRLLDAWRHGVPQHRKRFILQARKDGAPRWPEPQSDRVNVRDAISDLPKLGATTGARELPYVGEALSEFARQLRGDAGPLVFDHMTRPVRSDDREAFELMTPRTLYSDLPEHLRRYRSDTFNDKYKRLDWDDLSRTITAHIAKDGYWYIHPGEHRTLTVREAARIQTFPDSFRFSGTRSDAFRQIGNAVPPMLGKAVAEAAADREGSAPVAQVEITALRNGLTNWAMHDRETFWWRYPGHRMTPMASALAALLDVQRLSPDLARAIMTPIGSQSSLGLEQLTALPTDRLSRGRRILVRGLRESVRRTDAPATPDDLLEHMRPSQRRVMSILQGGPELVVNAHVGKAVTTLMRLPSHLRGLHTDVKVAAAQLVGVGENAALRMCALRHVDIAAAPRIRAESEF</sequence>
<comment type="caution">
    <text evidence="8">The sequence shown here is derived from an EMBL/GenBank/DDBJ whole genome shotgun (WGS) entry which is preliminary data.</text>
</comment>
<dbReference type="PROSITE" id="PS51679">
    <property type="entry name" value="SAM_MT_C5"/>
    <property type="match status" value="1"/>
</dbReference>
<dbReference type="Gene3D" id="3.90.120.10">
    <property type="entry name" value="DNA Methylase, subunit A, domain 2"/>
    <property type="match status" value="1"/>
</dbReference>
<dbReference type="PANTHER" id="PTHR10629">
    <property type="entry name" value="CYTOSINE-SPECIFIC METHYLTRANSFERASE"/>
    <property type="match status" value="1"/>
</dbReference>
<dbReference type="RefSeq" id="WP_151458238.1">
    <property type="nucleotide sequence ID" value="NZ_WAAO01000001.1"/>
</dbReference>
<evidence type="ECO:0000256" key="2">
    <source>
        <dbReference type="ARBA" id="ARBA00022679"/>
    </source>
</evidence>
<dbReference type="GO" id="GO:0032259">
    <property type="term" value="P:methylation"/>
    <property type="evidence" value="ECO:0007669"/>
    <property type="project" value="UniProtKB-KW"/>
</dbReference>
<keyword evidence="1 5" id="KW-0489">Methyltransferase</keyword>
<dbReference type="PROSITE" id="PS00094">
    <property type="entry name" value="C5_MTASE_1"/>
    <property type="match status" value="1"/>
</dbReference>
<comment type="similarity">
    <text evidence="5 6">Belongs to the class I-like SAM-binding methyltransferase superfamily. C5-methyltransferase family.</text>
</comment>
<evidence type="ECO:0000313" key="9">
    <source>
        <dbReference type="Proteomes" id="UP000478836"/>
    </source>
</evidence>
<keyword evidence="4" id="KW-0680">Restriction system</keyword>
<dbReference type="EC" id="2.1.1.37" evidence="7"/>
<evidence type="ECO:0000256" key="4">
    <source>
        <dbReference type="ARBA" id="ARBA00022747"/>
    </source>
</evidence>
<keyword evidence="2 5" id="KW-0808">Transferase</keyword>
<dbReference type="InterPro" id="IPR001525">
    <property type="entry name" value="C5_MeTfrase"/>
</dbReference>
<accession>A0ABQ6V7J5</accession>
<evidence type="ECO:0000256" key="1">
    <source>
        <dbReference type="ARBA" id="ARBA00022603"/>
    </source>
</evidence>
<proteinExistence type="inferred from homology"/>
<dbReference type="SUPFAM" id="SSF53335">
    <property type="entry name" value="S-adenosyl-L-methionine-dependent methyltransferases"/>
    <property type="match status" value="1"/>
</dbReference>
<name>A0ABQ6V7J5_9MICO</name>
<protein>
    <recommendedName>
        <fullName evidence="7">Cytosine-specific methyltransferase</fullName>
        <ecNumber evidence="7">2.1.1.37</ecNumber>
    </recommendedName>
</protein>
<gene>
    <name evidence="8" type="ORF">F6A08_00020</name>
</gene>
<evidence type="ECO:0000256" key="3">
    <source>
        <dbReference type="ARBA" id="ARBA00022691"/>
    </source>
</evidence>